<reference evidence="6 7" key="1">
    <citation type="submission" date="2018-03" db="EMBL/GenBank/DDBJ databases">
        <title>Whole genome sequencing of Histamine producing bacteria.</title>
        <authorList>
            <person name="Butler K."/>
        </authorList>
    </citation>
    <scope>NUCLEOTIDE SEQUENCE [LARGE SCALE GENOMIC DNA]</scope>
    <source>
        <strain evidence="6 7">DSM 19138</strain>
    </source>
</reference>
<evidence type="ECO:0000256" key="3">
    <source>
        <dbReference type="ARBA" id="ARBA00047594"/>
    </source>
</evidence>
<evidence type="ECO:0000256" key="4">
    <source>
        <dbReference type="SAM" id="SignalP"/>
    </source>
</evidence>
<evidence type="ECO:0000256" key="2">
    <source>
        <dbReference type="ARBA" id="ARBA00032707"/>
    </source>
</evidence>
<dbReference type="AlphaFoldDB" id="A0A2T3NKN4"/>
<feature type="signal peptide" evidence="4">
    <location>
        <begin position="1"/>
        <end position="18"/>
    </location>
</feature>
<organism evidence="6 7">
    <name type="scientific">Photobacterium rosenbergii</name>
    <dbReference type="NCBI Taxonomy" id="294936"/>
    <lineage>
        <taxon>Bacteria</taxon>
        <taxon>Pseudomonadati</taxon>
        <taxon>Pseudomonadota</taxon>
        <taxon>Gammaproteobacteria</taxon>
        <taxon>Vibrionales</taxon>
        <taxon>Vibrionaceae</taxon>
        <taxon>Photobacterium</taxon>
    </lineage>
</organism>
<dbReference type="InterPro" id="IPR000326">
    <property type="entry name" value="PAP2/HPO"/>
</dbReference>
<gene>
    <name evidence="6" type="ORF">C9J01_03460</name>
</gene>
<dbReference type="PANTHER" id="PTHR14969">
    <property type="entry name" value="SPHINGOSINE-1-PHOSPHATE PHOSPHOHYDROLASE"/>
    <property type="match status" value="1"/>
</dbReference>
<protein>
    <recommendedName>
        <fullName evidence="1">undecaprenyl-diphosphate phosphatase</fullName>
        <ecNumber evidence="1">3.6.1.27</ecNumber>
    </recommendedName>
    <alternativeName>
        <fullName evidence="2">Undecaprenyl pyrophosphate phosphatase</fullName>
    </alternativeName>
</protein>
<proteinExistence type="predicted"/>
<dbReference type="Proteomes" id="UP000241346">
    <property type="component" value="Unassembled WGS sequence"/>
</dbReference>
<dbReference type="RefSeq" id="WP_107296699.1">
    <property type="nucleotide sequence ID" value="NZ_PYMB01000001.1"/>
</dbReference>
<dbReference type="EMBL" id="PYMB01000001">
    <property type="protein sequence ID" value="PSW16077.1"/>
    <property type="molecule type" value="Genomic_DNA"/>
</dbReference>
<dbReference type="OrthoDB" id="9773582at2"/>
<dbReference type="EC" id="3.6.1.27" evidence="1"/>
<evidence type="ECO:0000259" key="5">
    <source>
        <dbReference type="SMART" id="SM00014"/>
    </source>
</evidence>
<dbReference type="PANTHER" id="PTHR14969:SF13">
    <property type="entry name" value="AT30094P"/>
    <property type="match status" value="1"/>
</dbReference>
<feature type="domain" description="Phosphatidic acid phosphatase type 2/haloperoxidase" evidence="5">
    <location>
        <begin position="52"/>
        <end position="148"/>
    </location>
</feature>
<evidence type="ECO:0000313" key="7">
    <source>
        <dbReference type="Proteomes" id="UP000241346"/>
    </source>
</evidence>
<dbReference type="Pfam" id="PF01569">
    <property type="entry name" value="PAP2"/>
    <property type="match status" value="1"/>
</dbReference>
<evidence type="ECO:0000256" key="1">
    <source>
        <dbReference type="ARBA" id="ARBA00012374"/>
    </source>
</evidence>
<comment type="catalytic activity">
    <reaction evidence="3">
        <text>di-trans,octa-cis-undecaprenyl diphosphate + H2O = di-trans,octa-cis-undecaprenyl phosphate + phosphate + H(+)</text>
        <dbReference type="Rhea" id="RHEA:28094"/>
        <dbReference type="ChEBI" id="CHEBI:15377"/>
        <dbReference type="ChEBI" id="CHEBI:15378"/>
        <dbReference type="ChEBI" id="CHEBI:43474"/>
        <dbReference type="ChEBI" id="CHEBI:58405"/>
        <dbReference type="ChEBI" id="CHEBI:60392"/>
        <dbReference type="EC" id="3.6.1.27"/>
    </reaction>
</comment>
<keyword evidence="4" id="KW-0732">Signal</keyword>
<comment type="caution">
    <text evidence="6">The sequence shown here is derived from an EMBL/GenBank/DDBJ whole genome shotgun (WGS) entry which is preliminary data.</text>
</comment>
<evidence type="ECO:0000313" key="6">
    <source>
        <dbReference type="EMBL" id="PSW16077.1"/>
    </source>
</evidence>
<dbReference type="InterPro" id="IPR036938">
    <property type="entry name" value="PAP2/HPO_sf"/>
</dbReference>
<sequence length="177" mass="19181">MKNVLCVVLLILVLPINAKTRTETAGDILQVALPLTGLGVAWWKGDDEGLEQQIKGALITGAITHGLKFAIEEQRPNGKNWDSFPSGHTSAAFSGAAFLHHRYGIEYGLPAYVAASYVGYSRCYASKHWETDVLAGAVLAYTVSYYVTTEYNDPNLTVASARFGNSDAQGILFSYSI</sequence>
<dbReference type="Gene3D" id="1.20.144.10">
    <property type="entry name" value="Phosphatidic acid phosphatase type 2/haloperoxidase"/>
    <property type="match status" value="1"/>
</dbReference>
<dbReference type="SMART" id="SM00014">
    <property type="entry name" value="acidPPc"/>
    <property type="match status" value="1"/>
</dbReference>
<name>A0A2T3NKN4_9GAMM</name>
<dbReference type="SUPFAM" id="SSF48317">
    <property type="entry name" value="Acid phosphatase/Vanadium-dependent haloperoxidase"/>
    <property type="match status" value="1"/>
</dbReference>
<dbReference type="GO" id="GO:0050380">
    <property type="term" value="F:undecaprenyl-diphosphatase activity"/>
    <property type="evidence" value="ECO:0007669"/>
    <property type="project" value="UniProtKB-EC"/>
</dbReference>
<feature type="chain" id="PRO_5015591592" description="undecaprenyl-diphosphate phosphatase" evidence="4">
    <location>
        <begin position="19"/>
        <end position="177"/>
    </location>
</feature>
<dbReference type="CDD" id="cd03394">
    <property type="entry name" value="PAP2_like_5"/>
    <property type="match status" value="1"/>
</dbReference>
<accession>A0A2T3NKN4</accession>